<dbReference type="EMBL" id="JBBJCI010000202">
    <property type="protein sequence ID" value="KAK7241355.1"/>
    <property type="molecule type" value="Genomic_DNA"/>
</dbReference>
<protein>
    <submittedName>
        <fullName evidence="2">Uncharacterized protein</fullName>
    </submittedName>
</protein>
<gene>
    <name evidence="2" type="ORF">SO694_00059064</name>
</gene>
<evidence type="ECO:0000313" key="3">
    <source>
        <dbReference type="Proteomes" id="UP001363151"/>
    </source>
</evidence>
<evidence type="ECO:0000313" key="2">
    <source>
        <dbReference type="EMBL" id="KAK7241355.1"/>
    </source>
</evidence>
<comment type="caution">
    <text evidence="2">The sequence shown here is derived from an EMBL/GenBank/DDBJ whole genome shotgun (WGS) entry which is preliminary data.</text>
</comment>
<feature type="compositionally biased region" description="Low complexity" evidence="1">
    <location>
        <begin position="229"/>
        <end position="257"/>
    </location>
</feature>
<proteinExistence type="predicted"/>
<keyword evidence="3" id="KW-1185">Reference proteome</keyword>
<accession>A0ABR1FYL1</accession>
<evidence type="ECO:0000256" key="1">
    <source>
        <dbReference type="SAM" id="MobiDB-lite"/>
    </source>
</evidence>
<name>A0ABR1FYL1_AURAN</name>
<dbReference type="Proteomes" id="UP001363151">
    <property type="component" value="Unassembled WGS sequence"/>
</dbReference>
<sequence length="257" mass="27408">MADYDDPDPALFRSGNVAIGIFLDDYEFTVFDKHSNSIQDWDYITPEAILEELGGDPSRKNLKKAIRDGKRLVRISRGGARAAPDDEDRYAEPAPQRGGYRGKKKRGGYRGPREPKAKPRQNDFFSPLFGATKREARVAAGEARGAAAPLPAGKRPVGRPRSGKTKFNVGDYVFAPDAARVVWTGGVVVGVETGPRRCDDAITIVSAGGGTHVFLADSARKTSPHGGRAPVVSPSASASSLPPLSDDVSVPPLALEA</sequence>
<organism evidence="2 3">
    <name type="scientific">Aureococcus anophagefferens</name>
    <name type="common">Harmful bloom alga</name>
    <dbReference type="NCBI Taxonomy" id="44056"/>
    <lineage>
        <taxon>Eukaryota</taxon>
        <taxon>Sar</taxon>
        <taxon>Stramenopiles</taxon>
        <taxon>Ochrophyta</taxon>
        <taxon>Pelagophyceae</taxon>
        <taxon>Pelagomonadales</taxon>
        <taxon>Pelagomonadaceae</taxon>
        <taxon>Aureococcus</taxon>
    </lineage>
</organism>
<reference evidence="2 3" key="1">
    <citation type="submission" date="2024-03" db="EMBL/GenBank/DDBJ databases">
        <title>Aureococcus anophagefferens CCMP1851 and Kratosvirus quantuckense: Draft genome of a second virus-susceptible host strain in the model system.</title>
        <authorList>
            <person name="Chase E."/>
            <person name="Truchon A.R."/>
            <person name="Schepens W."/>
            <person name="Wilhelm S.W."/>
        </authorList>
    </citation>
    <scope>NUCLEOTIDE SEQUENCE [LARGE SCALE GENOMIC DNA]</scope>
    <source>
        <strain evidence="2 3">CCMP1851</strain>
    </source>
</reference>
<feature type="region of interest" description="Disordered" evidence="1">
    <location>
        <begin position="218"/>
        <end position="257"/>
    </location>
</feature>
<feature type="region of interest" description="Disordered" evidence="1">
    <location>
        <begin position="76"/>
        <end position="125"/>
    </location>
</feature>
<feature type="compositionally biased region" description="Basic and acidic residues" evidence="1">
    <location>
        <begin position="111"/>
        <end position="121"/>
    </location>
</feature>